<organism evidence="15 16">
    <name type="scientific">Mizuhopecten yessoensis</name>
    <name type="common">Japanese scallop</name>
    <name type="synonym">Patinopecten yessoensis</name>
    <dbReference type="NCBI Taxonomy" id="6573"/>
    <lineage>
        <taxon>Eukaryota</taxon>
        <taxon>Metazoa</taxon>
        <taxon>Spiralia</taxon>
        <taxon>Lophotrochozoa</taxon>
        <taxon>Mollusca</taxon>
        <taxon>Bivalvia</taxon>
        <taxon>Autobranchia</taxon>
        <taxon>Pteriomorphia</taxon>
        <taxon>Pectinida</taxon>
        <taxon>Pectinoidea</taxon>
        <taxon>Pectinidae</taxon>
        <taxon>Mizuhopecten</taxon>
    </lineage>
</organism>
<dbReference type="AlphaFoldDB" id="A0A210QBU0"/>
<dbReference type="InterPro" id="IPR015421">
    <property type="entry name" value="PyrdxlP-dep_Trfase_major"/>
</dbReference>
<dbReference type="GO" id="GO:0005783">
    <property type="term" value="C:endoplasmic reticulum"/>
    <property type="evidence" value="ECO:0007669"/>
    <property type="project" value="TreeGrafter"/>
</dbReference>
<evidence type="ECO:0000256" key="6">
    <source>
        <dbReference type="ARBA" id="ARBA00022679"/>
    </source>
</evidence>
<dbReference type="FunFam" id="3.40.640.10:FF:000049">
    <property type="entry name" value="serine palmitoyltransferase 1 isoform X1"/>
    <property type="match status" value="1"/>
</dbReference>
<evidence type="ECO:0000256" key="9">
    <source>
        <dbReference type="ARBA" id="ARBA00023098"/>
    </source>
</evidence>
<comment type="pathway">
    <text evidence="2">Lipid metabolism; sphingolipid metabolism.</text>
</comment>
<dbReference type="InterPro" id="IPR015422">
    <property type="entry name" value="PyrdxlP-dep_Trfase_small"/>
</dbReference>
<evidence type="ECO:0000256" key="13">
    <source>
        <dbReference type="ARBA" id="ARBA00042649"/>
    </source>
</evidence>
<feature type="domain" description="Aminotransferase class I/classII large" evidence="14">
    <location>
        <begin position="105"/>
        <end position="468"/>
    </location>
</feature>
<reference evidence="15 16" key="1">
    <citation type="journal article" date="2017" name="Nat. Ecol. Evol.">
        <title>Scallop genome provides insights into evolution of bilaterian karyotype and development.</title>
        <authorList>
            <person name="Wang S."/>
            <person name="Zhang J."/>
            <person name="Jiao W."/>
            <person name="Li J."/>
            <person name="Xun X."/>
            <person name="Sun Y."/>
            <person name="Guo X."/>
            <person name="Huan P."/>
            <person name="Dong B."/>
            <person name="Zhang L."/>
            <person name="Hu X."/>
            <person name="Sun X."/>
            <person name="Wang J."/>
            <person name="Zhao C."/>
            <person name="Wang Y."/>
            <person name="Wang D."/>
            <person name="Huang X."/>
            <person name="Wang R."/>
            <person name="Lv J."/>
            <person name="Li Y."/>
            <person name="Zhang Z."/>
            <person name="Liu B."/>
            <person name="Lu W."/>
            <person name="Hui Y."/>
            <person name="Liang J."/>
            <person name="Zhou Z."/>
            <person name="Hou R."/>
            <person name="Li X."/>
            <person name="Liu Y."/>
            <person name="Li H."/>
            <person name="Ning X."/>
            <person name="Lin Y."/>
            <person name="Zhao L."/>
            <person name="Xing Q."/>
            <person name="Dou J."/>
            <person name="Li Y."/>
            <person name="Mao J."/>
            <person name="Guo H."/>
            <person name="Dou H."/>
            <person name="Li T."/>
            <person name="Mu C."/>
            <person name="Jiang W."/>
            <person name="Fu Q."/>
            <person name="Fu X."/>
            <person name="Miao Y."/>
            <person name="Liu J."/>
            <person name="Yu Q."/>
            <person name="Li R."/>
            <person name="Liao H."/>
            <person name="Li X."/>
            <person name="Kong Y."/>
            <person name="Jiang Z."/>
            <person name="Chourrout D."/>
            <person name="Li R."/>
            <person name="Bao Z."/>
        </authorList>
    </citation>
    <scope>NUCLEOTIDE SEQUENCE [LARGE SCALE GENOMIC DNA]</scope>
    <source>
        <strain evidence="15 16">PY_sf001</strain>
    </source>
</reference>
<dbReference type="SUPFAM" id="SSF53383">
    <property type="entry name" value="PLP-dependent transferases"/>
    <property type="match status" value="1"/>
</dbReference>
<evidence type="ECO:0000256" key="12">
    <source>
        <dbReference type="ARBA" id="ARBA00041765"/>
    </source>
</evidence>
<proteinExistence type="inferred from homology"/>
<evidence type="ECO:0000256" key="7">
    <source>
        <dbReference type="ARBA" id="ARBA00022898"/>
    </source>
</evidence>
<dbReference type="Pfam" id="PF00155">
    <property type="entry name" value="Aminotran_1_2"/>
    <property type="match status" value="1"/>
</dbReference>
<dbReference type="Gene3D" id="3.40.640.10">
    <property type="entry name" value="Type I PLP-dependent aspartate aminotransferase-like (Major domain)"/>
    <property type="match status" value="1"/>
</dbReference>
<dbReference type="EMBL" id="NEDP02004236">
    <property type="protein sequence ID" value="OWF46206.1"/>
    <property type="molecule type" value="Genomic_DNA"/>
</dbReference>
<keyword evidence="8" id="KW-0746">Sphingolipid metabolism</keyword>
<keyword evidence="7" id="KW-0663">Pyridoxal phosphate</keyword>
<keyword evidence="10" id="KW-0012">Acyltransferase</keyword>
<evidence type="ECO:0000256" key="8">
    <source>
        <dbReference type="ARBA" id="ARBA00022919"/>
    </source>
</evidence>
<comment type="caution">
    <text evidence="15">The sequence shown here is derived from an EMBL/GenBank/DDBJ whole genome shotgun (WGS) entry which is preliminary data.</text>
</comment>
<accession>A0A210QBU0</accession>
<evidence type="ECO:0000259" key="14">
    <source>
        <dbReference type="Pfam" id="PF00155"/>
    </source>
</evidence>
<evidence type="ECO:0000256" key="10">
    <source>
        <dbReference type="ARBA" id="ARBA00023315"/>
    </source>
</evidence>
<comment type="pathway">
    <text evidence="3">Sphingolipid metabolism.</text>
</comment>
<dbReference type="EC" id="2.3.1.50" evidence="5"/>
<evidence type="ECO:0000256" key="5">
    <source>
        <dbReference type="ARBA" id="ARBA00013220"/>
    </source>
</evidence>
<dbReference type="InterPro" id="IPR050087">
    <property type="entry name" value="AON_synthase_class-II"/>
</dbReference>
<dbReference type="PANTHER" id="PTHR13693">
    <property type="entry name" value="CLASS II AMINOTRANSFERASE/8-AMINO-7-OXONONANOATE SYNTHASE"/>
    <property type="match status" value="1"/>
</dbReference>
<dbReference type="InterPro" id="IPR004839">
    <property type="entry name" value="Aminotransferase_I/II_large"/>
</dbReference>
<dbReference type="STRING" id="6573.A0A210QBU0"/>
<evidence type="ECO:0000313" key="16">
    <source>
        <dbReference type="Proteomes" id="UP000242188"/>
    </source>
</evidence>
<keyword evidence="16" id="KW-1185">Reference proteome</keyword>
<evidence type="ECO:0000256" key="2">
    <source>
        <dbReference type="ARBA" id="ARBA00004760"/>
    </source>
</evidence>
<evidence type="ECO:0000256" key="4">
    <source>
        <dbReference type="ARBA" id="ARBA00008392"/>
    </source>
</evidence>
<dbReference type="PANTHER" id="PTHR13693:SF2">
    <property type="entry name" value="SERINE PALMITOYLTRANSFERASE 1"/>
    <property type="match status" value="1"/>
</dbReference>
<dbReference type="Gene3D" id="3.90.1150.10">
    <property type="entry name" value="Aspartate Aminotransferase, domain 1"/>
    <property type="match status" value="1"/>
</dbReference>
<evidence type="ECO:0000256" key="3">
    <source>
        <dbReference type="ARBA" id="ARBA00004991"/>
    </source>
</evidence>
<evidence type="ECO:0000256" key="11">
    <source>
        <dbReference type="ARBA" id="ARBA00041066"/>
    </source>
</evidence>
<keyword evidence="6 15" id="KW-0808">Transferase</keyword>
<dbReference type="GO" id="GO:0046513">
    <property type="term" value="P:ceramide biosynthetic process"/>
    <property type="evidence" value="ECO:0007669"/>
    <property type="project" value="TreeGrafter"/>
</dbReference>
<name>A0A210QBU0_MIZYE</name>
<keyword evidence="9" id="KW-0443">Lipid metabolism</keyword>
<dbReference type="OrthoDB" id="3168162at2759"/>
<protein>
    <recommendedName>
        <fullName evidence="11">Serine palmitoyltransferase 1</fullName>
        <ecNumber evidence="5">2.3.1.50</ecNumber>
    </recommendedName>
    <alternativeName>
        <fullName evidence="12">Long chain base biosynthesis protein 1</fullName>
    </alternativeName>
    <alternativeName>
        <fullName evidence="13">Serine-palmitoyl-CoA transferase 1</fullName>
    </alternativeName>
</protein>
<dbReference type="GO" id="GO:0046512">
    <property type="term" value="P:sphingosine biosynthetic process"/>
    <property type="evidence" value="ECO:0007669"/>
    <property type="project" value="TreeGrafter"/>
</dbReference>
<dbReference type="GO" id="GO:0030170">
    <property type="term" value="F:pyridoxal phosphate binding"/>
    <property type="evidence" value="ECO:0007669"/>
    <property type="project" value="InterPro"/>
</dbReference>
<gene>
    <name evidence="15" type="ORF">KP79_PYT08132</name>
</gene>
<comment type="cofactor">
    <cofactor evidence="1">
        <name>pyridoxal 5'-phosphate</name>
        <dbReference type="ChEBI" id="CHEBI:597326"/>
    </cofactor>
</comment>
<dbReference type="InterPro" id="IPR015424">
    <property type="entry name" value="PyrdxlP-dep_Trfase"/>
</dbReference>
<dbReference type="Proteomes" id="UP000242188">
    <property type="component" value="Unassembled WGS sequence"/>
</dbReference>
<comment type="similarity">
    <text evidence="4">Belongs to the class-II pyridoxal-phosphate-dependent aminotransferase family.</text>
</comment>
<dbReference type="GO" id="GO:0016020">
    <property type="term" value="C:membrane"/>
    <property type="evidence" value="ECO:0007669"/>
    <property type="project" value="GOC"/>
</dbReference>
<dbReference type="GO" id="GO:0004758">
    <property type="term" value="F:serine C-palmitoyltransferase activity"/>
    <property type="evidence" value="ECO:0007669"/>
    <property type="project" value="UniProtKB-EC"/>
</dbReference>
<evidence type="ECO:0000313" key="15">
    <source>
        <dbReference type="EMBL" id="OWF46206.1"/>
    </source>
</evidence>
<evidence type="ECO:0000256" key="1">
    <source>
        <dbReference type="ARBA" id="ARBA00001933"/>
    </source>
</evidence>
<sequence>MASVQLIPPVSDLYEMIEAFLQAPVYHLIFEVCLIVLIIKLVFSKSFAGAPETILTKKEEEGLIAEWTPDPLEQDVPPDHPVLQSLEKNLVTGPPGKYVEINGKKCVNMATLNFLGMSCRPEIVDAAVKTMRKYGVGSCGPRGFYGTMDVHLDLEEKFAKFMDCEESILYSYGFATIASAIPAYSKRGDVIFVDDGVCFAIQKGLVASRSAIKWFKHNDMEDLERLLKIQQEEDKKIPKKAKVTRRFLVVEGLYMNYADICPLPQLVALKWKYKLRLFMEESLSFGVLGANGKGVTEYYDISRDEVDLIAATLENSMGTCGGFCCGKKYVIDHQRLSGMGYCFSASLPPMLATVAIEALRTLEEDPSLLTKLSHNCQRVQEKLSRIPGIQVHGDPVAPIKHVRLEELNDDRSINVQTLEKIVDKARDLSVAITVSRYLESDEHITPSPSIRLSVNASLTDEEIDRSVELIGKACAAVLNSYS</sequence>